<gene>
    <name evidence="1" type="ORF">WA026_009289</name>
</gene>
<keyword evidence="2" id="KW-1185">Reference proteome</keyword>
<accession>A0AAW1UW54</accession>
<dbReference type="EMBL" id="JARQZJ010000094">
    <property type="protein sequence ID" value="KAK9885066.1"/>
    <property type="molecule type" value="Genomic_DNA"/>
</dbReference>
<comment type="caution">
    <text evidence="1">The sequence shown here is derived from an EMBL/GenBank/DDBJ whole genome shotgun (WGS) entry which is preliminary data.</text>
</comment>
<dbReference type="AlphaFoldDB" id="A0AAW1UW54"/>
<proteinExistence type="predicted"/>
<sequence length="162" mass="18595">MFQDKVHFCCYKNEQIRDCASMRDGFDFYTEAKYRREGAMFSIETGGELMYTSPSKLKPEMIAKGALCSAVKNLIFKIRRKGNQILQSCRRNMRTTFKDKNECFGGLLGILQLMYTSPLKLKPEKKAALCLAAKILIFNIRRIESQILRNGVMILSQKEGDT</sequence>
<evidence type="ECO:0000313" key="1">
    <source>
        <dbReference type="EMBL" id="KAK9885066.1"/>
    </source>
</evidence>
<protein>
    <submittedName>
        <fullName evidence="1">Uncharacterized protein</fullName>
    </submittedName>
</protein>
<evidence type="ECO:0000313" key="2">
    <source>
        <dbReference type="Proteomes" id="UP001431783"/>
    </source>
</evidence>
<organism evidence="1 2">
    <name type="scientific">Henosepilachna vigintioctopunctata</name>
    <dbReference type="NCBI Taxonomy" id="420089"/>
    <lineage>
        <taxon>Eukaryota</taxon>
        <taxon>Metazoa</taxon>
        <taxon>Ecdysozoa</taxon>
        <taxon>Arthropoda</taxon>
        <taxon>Hexapoda</taxon>
        <taxon>Insecta</taxon>
        <taxon>Pterygota</taxon>
        <taxon>Neoptera</taxon>
        <taxon>Endopterygota</taxon>
        <taxon>Coleoptera</taxon>
        <taxon>Polyphaga</taxon>
        <taxon>Cucujiformia</taxon>
        <taxon>Coccinelloidea</taxon>
        <taxon>Coccinellidae</taxon>
        <taxon>Epilachninae</taxon>
        <taxon>Epilachnini</taxon>
        <taxon>Henosepilachna</taxon>
    </lineage>
</organism>
<name>A0AAW1UW54_9CUCU</name>
<dbReference type="Proteomes" id="UP001431783">
    <property type="component" value="Unassembled WGS sequence"/>
</dbReference>
<reference evidence="1 2" key="1">
    <citation type="submission" date="2023-03" db="EMBL/GenBank/DDBJ databases">
        <title>Genome insight into feeding habits of ladybird beetles.</title>
        <authorList>
            <person name="Li H.-S."/>
            <person name="Huang Y.-H."/>
            <person name="Pang H."/>
        </authorList>
    </citation>
    <scope>NUCLEOTIDE SEQUENCE [LARGE SCALE GENOMIC DNA]</scope>
    <source>
        <strain evidence="1">SYSU_2023b</strain>
        <tissue evidence="1">Whole body</tissue>
    </source>
</reference>